<name>A0ABC8T1J2_9AQUA</name>
<sequence>MAESQSRRLSLGTQLDIEQILLEAQHRWLRPAEICEILRNYEKFHISPEPANRPPNGSLFLFDRKVLRYFRKDGHNWRKKKDGKTVKEAHERLKAGRIAMLHCYYAHGAENENFQRRSYWLLEEELSHIVLVHYREVKGSRTNFNCVGQVEEAIPDSHEPKDALHSEVDSSVSSKFDPYNYQVTSQITDTTSLNSGQASELEDAESAYNHQPSSRFHSFIDLQLPVMDKIDGLSVPYYPAPISDNYQGNFPDTPEMDFVSLSQGDKVKNSTDAGLTYEPQKLLDFASWENIFENSGAGYQSVHFQPSLSSTQLGTMSVIPGQGNNIMGYSDDCGKKQEFGCRSNGKEECQVH</sequence>
<dbReference type="SMART" id="SM01076">
    <property type="entry name" value="CG-1"/>
    <property type="match status" value="1"/>
</dbReference>
<feature type="region of interest" description="Disordered" evidence="4">
    <location>
        <begin position="188"/>
        <end position="207"/>
    </location>
</feature>
<comment type="subcellular location">
    <subcellularLocation>
        <location evidence="1">Nucleus</location>
    </subcellularLocation>
</comment>
<evidence type="ECO:0000313" key="6">
    <source>
        <dbReference type="EMBL" id="CAK9163250.1"/>
    </source>
</evidence>
<dbReference type="Pfam" id="PF03859">
    <property type="entry name" value="CG-1"/>
    <property type="match status" value="1"/>
</dbReference>
<keyword evidence="7" id="KW-1185">Reference proteome</keyword>
<evidence type="ECO:0000313" key="7">
    <source>
        <dbReference type="Proteomes" id="UP001642360"/>
    </source>
</evidence>
<reference evidence="6 7" key="1">
    <citation type="submission" date="2024-02" db="EMBL/GenBank/DDBJ databases">
        <authorList>
            <person name="Vignale AGUSTIN F."/>
            <person name="Sosa J E."/>
            <person name="Modenutti C."/>
        </authorList>
    </citation>
    <scope>NUCLEOTIDE SEQUENCE [LARGE SCALE GENOMIC DNA]</scope>
</reference>
<dbReference type="PANTHER" id="PTHR23335:SF30">
    <property type="entry name" value="CALMODULIN-BINDING TRANSCRIPTION ACTIVATOR 3"/>
    <property type="match status" value="1"/>
</dbReference>
<accession>A0ABC8T1J2</accession>
<feature type="domain" description="CG-1" evidence="5">
    <location>
        <begin position="17"/>
        <end position="143"/>
    </location>
</feature>
<dbReference type="InterPro" id="IPR005559">
    <property type="entry name" value="CG-1_dom"/>
</dbReference>
<proteinExistence type="predicted"/>
<dbReference type="PANTHER" id="PTHR23335">
    <property type="entry name" value="CALMODULIN-BINDING TRANSCRIPTION ACTIVATOR CAMTA"/>
    <property type="match status" value="1"/>
</dbReference>
<gene>
    <name evidence="6" type="ORF">ILEXP_LOCUS32289</name>
</gene>
<dbReference type="AlphaFoldDB" id="A0ABC8T1J2"/>
<keyword evidence="3" id="KW-0539">Nucleus</keyword>
<dbReference type="EMBL" id="CAUOFW020003981">
    <property type="protein sequence ID" value="CAK9163250.1"/>
    <property type="molecule type" value="Genomic_DNA"/>
</dbReference>
<keyword evidence="2" id="KW-0804">Transcription</keyword>
<evidence type="ECO:0000256" key="1">
    <source>
        <dbReference type="ARBA" id="ARBA00004123"/>
    </source>
</evidence>
<comment type="caution">
    <text evidence="6">The sequence shown here is derived from an EMBL/GenBank/DDBJ whole genome shotgun (WGS) entry which is preliminary data.</text>
</comment>
<evidence type="ECO:0000256" key="4">
    <source>
        <dbReference type="SAM" id="MobiDB-lite"/>
    </source>
</evidence>
<dbReference type="Proteomes" id="UP001642360">
    <property type="component" value="Unassembled WGS sequence"/>
</dbReference>
<feature type="compositionally biased region" description="Polar residues" evidence="4">
    <location>
        <begin position="188"/>
        <end position="198"/>
    </location>
</feature>
<evidence type="ECO:0000256" key="3">
    <source>
        <dbReference type="ARBA" id="ARBA00023242"/>
    </source>
</evidence>
<dbReference type="PROSITE" id="PS51437">
    <property type="entry name" value="CG_1"/>
    <property type="match status" value="1"/>
</dbReference>
<evidence type="ECO:0000259" key="5">
    <source>
        <dbReference type="PROSITE" id="PS51437"/>
    </source>
</evidence>
<organism evidence="6 7">
    <name type="scientific">Ilex paraguariensis</name>
    <name type="common">yerba mate</name>
    <dbReference type="NCBI Taxonomy" id="185542"/>
    <lineage>
        <taxon>Eukaryota</taxon>
        <taxon>Viridiplantae</taxon>
        <taxon>Streptophyta</taxon>
        <taxon>Embryophyta</taxon>
        <taxon>Tracheophyta</taxon>
        <taxon>Spermatophyta</taxon>
        <taxon>Magnoliopsida</taxon>
        <taxon>eudicotyledons</taxon>
        <taxon>Gunneridae</taxon>
        <taxon>Pentapetalae</taxon>
        <taxon>asterids</taxon>
        <taxon>campanulids</taxon>
        <taxon>Aquifoliales</taxon>
        <taxon>Aquifoliaceae</taxon>
        <taxon>Ilex</taxon>
    </lineage>
</organism>
<protein>
    <recommendedName>
        <fullName evidence="5">CG-1 domain-containing protein</fullName>
    </recommendedName>
</protein>
<evidence type="ECO:0000256" key="2">
    <source>
        <dbReference type="ARBA" id="ARBA00023163"/>
    </source>
</evidence>
<dbReference type="GO" id="GO:0005634">
    <property type="term" value="C:nucleus"/>
    <property type="evidence" value="ECO:0007669"/>
    <property type="project" value="UniProtKB-SubCell"/>
</dbReference>